<comment type="caution">
    <text evidence="2">The sequence shown here is derived from an EMBL/GenBank/DDBJ whole genome shotgun (WGS) entry which is preliminary data.</text>
</comment>
<proteinExistence type="predicted"/>
<dbReference type="Proteomes" id="UP000305778">
    <property type="component" value="Unassembled WGS sequence"/>
</dbReference>
<dbReference type="RefSeq" id="WP_136724952.1">
    <property type="nucleotide sequence ID" value="NZ_SUMC01000016.1"/>
</dbReference>
<protein>
    <submittedName>
        <fullName evidence="2">Uncharacterized protein</fullName>
    </submittedName>
</protein>
<sequence>MTSVLRNARHADEVLGLQRNAQRAVEAGYITAPSAQKWLDELARGSPAKPPRRFEASSSGLKSWKPPPGGALMGRHRWSVSRSP</sequence>
<dbReference type="OrthoDB" id="3636702at2"/>
<organism evidence="2 3">
    <name type="scientific">Actinacidiphila oryziradicis</name>
    <dbReference type="NCBI Taxonomy" id="2571141"/>
    <lineage>
        <taxon>Bacteria</taxon>
        <taxon>Bacillati</taxon>
        <taxon>Actinomycetota</taxon>
        <taxon>Actinomycetes</taxon>
        <taxon>Kitasatosporales</taxon>
        <taxon>Streptomycetaceae</taxon>
        <taxon>Actinacidiphila</taxon>
    </lineage>
</organism>
<accession>A0A4U0SPC2</accession>
<name>A0A4U0SPC2_9ACTN</name>
<feature type="region of interest" description="Disordered" evidence="1">
    <location>
        <begin position="44"/>
        <end position="84"/>
    </location>
</feature>
<evidence type="ECO:0000256" key="1">
    <source>
        <dbReference type="SAM" id="MobiDB-lite"/>
    </source>
</evidence>
<evidence type="ECO:0000313" key="3">
    <source>
        <dbReference type="Proteomes" id="UP000305778"/>
    </source>
</evidence>
<evidence type="ECO:0000313" key="2">
    <source>
        <dbReference type="EMBL" id="TKA10137.1"/>
    </source>
</evidence>
<feature type="compositionally biased region" description="Basic residues" evidence="1">
    <location>
        <begin position="74"/>
        <end position="84"/>
    </location>
</feature>
<gene>
    <name evidence="2" type="ORF">FCI23_18180</name>
</gene>
<keyword evidence="3" id="KW-1185">Reference proteome</keyword>
<reference evidence="2 3" key="1">
    <citation type="submission" date="2019-04" db="EMBL/GenBank/DDBJ databases">
        <title>Streptomyces oryziradicis sp. nov., a novel actinomycete isolated from rhizosphere soil of rice (Oryza sativa L.).</title>
        <authorList>
            <person name="Li C."/>
        </authorList>
    </citation>
    <scope>NUCLEOTIDE SEQUENCE [LARGE SCALE GENOMIC DNA]</scope>
    <source>
        <strain evidence="2 3">NEAU-C40</strain>
    </source>
</reference>
<dbReference type="EMBL" id="SUMC01000016">
    <property type="protein sequence ID" value="TKA10137.1"/>
    <property type="molecule type" value="Genomic_DNA"/>
</dbReference>
<dbReference type="AlphaFoldDB" id="A0A4U0SPC2"/>